<comment type="subcellular location">
    <subcellularLocation>
        <location evidence="7">Cell membrane</location>
        <topology evidence="7">Multi-pass membrane protein</topology>
    </subcellularLocation>
    <subcellularLocation>
        <location evidence="1">Membrane</location>
        <topology evidence="1">Multi-pass membrane protein</topology>
    </subcellularLocation>
</comment>
<evidence type="ECO:0000313" key="9">
    <source>
        <dbReference type="EMBL" id="KAF1085091.1"/>
    </source>
</evidence>
<feature type="transmembrane region" description="Helical" evidence="7">
    <location>
        <begin position="141"/>
        <end position="167"/>
    </location>
</feature>
<feature type="transmembrane region" description="Helical" evidence="7">
    <location>
        <begin position="48"/>
        <end position="66"/>
    </location>
</feature>
<dbReference type="GO" id="GO:0043190">
    <property type="term" value="C:ATP-binding cassette (ABC) transporter complex"/>
    <property type="evidence" value="ECO:0007669"/>
    <property type="project" value="TreeGrafter"/>
</dbReference>
<proteinExistence type="inferred from homology"/>
<dbReference type="GO" id="GO:0015226">
    <property type="term" value="F:carnitine transmembrane transporter activity"/>
    <property type="evidence" value="ECO:0007669"/>
    <property type="project" value="TreeGrafter"/>
</dbReference>
<feature type="transmembrane region" description="Helical" evidence="7">
    <location>
        <begin position="20"/>
        <end position="42"/>
    </location>
</feature>
<evidence type="ECO:0000256" key="7">
    <source>
        <dbReference type="RuleBase" id="RU363032"/>
    </source>
</evidence>
<feature type="transmembrane region" description="Helical" evidence="7">
    <location>
        <begin position="220"/>
        <end position="239"/>
    </location>
</feature>
<sequence>MSYFPDSLRIDLGMYIDRAIEWLMHNFGGFFDAVSAGIIWFLRQIEEIMFFVPWWAVLIVIFLITWKIINTKAALVYSFMIFLVGCLGLWESMILTLAIVLSSVVFSMVIGIPLGILMAASDRFNAYTRPVLDAMQTMPSFVYLIPALLLFGMGKVPAVFATMIYAIPPVMRLTDLGIRNVPREMIEAAHSFGSSNSQTLLKVQLPQALPTIMAGINQTIMMALSMVVVASMIGARGLGLDVLQAIQHIDIGQGFEAGVCIVFLAIIIDRLTQSIGGKFKYPK</sequence>
<feature type="transmembrane region" description="Helical" evidence="7">
    <location>
        <begin position="251"/>
        <end position="268"/>
    </location>
</feature>
<organism evidence="9 10">
    <name type="scientific">Sporotomaculum syntrophicum</name>
    <dbReference type="NCBI Taxonomy" id="182264"/>
    <lineage>
        <taxon>Bacteria</taxon>
        <taxon>Bacillati</taxon>
        <taxon>Bacillota</taxon>
        <taxon>Clostridia</taxon>
        <taxon>Eubacteriales</taxon>
        <taxon>Desulfallaceae</taxon>
        <taxon>Sporotomaculum</taxon>
    </lineage>
</organism>
<dbReference type="Proteomes" id="UP000798488">
    <property type="component" value="Unassembled WGS sequence"/>
</dbReference>
<comment type="similarity">
    <text evidence="7">Belongs to the binding-protein-dependent transport system permease family.</text>
</comment>
<evidence type="ECO:0000256" key="4">
    <source>
        <dbReference type="ARBA" id="ARBA00022692"/>
    </source>
</evidence>
<comment type="caution">
    <text evidence="9">The sequence shown here is derived from an EMBL/GenBank/DDBJ whole genome shotgun (WGS) entry which is preliminary data.</text>
</comment>
<dbReference type="OrthoDB" id="9801163at2"/>
<evidence type="ECO:0000256" key="1">
    <source>
        <dbReference type="ARBA" id="ARBA00004141"/>
    </source>
</evidence>
<dbReference type="InterPro" id="IPR035906">
    <property type="entry name" value="MetI-like_sf"/>
</dbReference>
<reference evidence="9" key="1">
    <citation type="submission" date="2016-02" db="EMBL/GenBank/DDBJ databases">
        <title>Draft Genome Sequence of Sporotomaculum syntrophicum Strain FB, a Syntrophic Benzoate Degrader.</title>
        <authorList>
            <person name="Nobu M.K."/>
            <person name="Narihiro T."/>
            <person name="Qiu Y.-L."/>
            <person name="Ohashi A."/>
            <person name="Liu W.-T."/>
            <person name="Yuji S."/>
        </authorList>
    </citation>
    <scope>NUCLEOTIDE SEQUENCE</scope>
    <source>
        <strain evidence="9">FB</strain>
    </source>
</reference>
<dbReference type="Gene3D" id="1.10.3720.10">
    <property type="entry name" value="MetI-like"/>
    <property type="match status" value="1"/>
</dbReference>
<dbReference type="PROSITE" id="PS50928">
    <property type="entry name" value="ABC_TM1"/>
    <property type="match status" value="1"/>
</dbReference>
<dbReference type="FunFam" id="1.10.3720.10:FF:000001">
    <property type="entry name" value="Glycine betaine ABC transporter, permease"/>
    <property type="match status" value="1"/>
</dbReference>
<gene>
    <name evidence="9" type="primary">opuAB</name>
    <name evidence="9" type="ORF">SPSYN_01227</name>
</gene>
<evidence type="ECO:0000256" key="3">
    <source>
        <dbReference type="ARBA" id="ARBA00022475"/>
    </source>
</evidence>
<dbReference type="GO" id="GO:0005275">
    <property type="term" value="F:amine transmembrane transporter activity"/>
    <property type="evidence" value="ECO:0007669"/>
    <property type="project" value="TreeGrafter"/>
</dbReference>
<feature type="domain" description="ABC transmembrane type-1" evidence="8">
    <location>
        <begin position="93"/>
        <end position="272"/>
    </location>
</feature>
<keyword evidence="10" id="KW-1185">Reference proteome</keyword>
<dbReference type="EMBL" id="LSRS01000003">
    <property type="protein sequence ID" value="KAF1085091.1"/>
    <property type="molecule type" value="Genomic_DNA"/>
</dbReference>
<dbReference type="PANTHER" id="PTHR47737">
    <property type="entry name" value="GLYCINE BETAINE/PROLINE BETAINE TRANSPORT SYSTEM PERMEASE PROTEIN PROW"/>
    <property type="match status" value="1"/>
</dbReference>
<keyword evidence="4 7" id="KW-0812">Transmembrane</keyword>
<evidence type="ECO:0000259" key="8">
    <source>
        <dbReference type="PROSITE" id="PS50928"/>
    </source>
</evidence>
<dbReference type="SUPFAM" id="SSF161098">
    <property type="entry name" value="MetI-like"/>
    <property type="match status" value="1"/>
</dbReference>
<dbReference type="GO" id="GO:0015871">
    <property type="term" value="P:choline transport"/>
    <property type="evidence" value="ECO:0007669"/>
    <property type="project" value="TreeGrafter"/>
</dbReference>
<dbReference type="Pfam" id="PF00528">
    <property type="entry name" value="BPD_transp_1"/>
    <property type="match status" value="1"/>
</dbReference>
<keyword evidence="2 7" id="KW-0813">Transport</keyword>
<evidence type="ECO:0000256" key="6">
    <source>
        <dbReference type="ARBA" id="ARBA00023136"/>
    </source>
</evidence>
<keyword evidence="6 7" id="KW-0472">Membrane</keyword>
<keyword evidence="5 7" id="KW-1133">Transmembrane helix</keyword>
<dbReference type="AlphaFoldDB" id="A0A9D3AY52"/>
<dbReference type="CDD" id="cd06261">
    <property type="entry name" value="TM_PBP2"/>
    <property type="match status" value="1"/>
</dbReference>
<evidence type="ECO:0000256" key="5">
    <source>
        <dbReference type="ARBA" id="ARBA00022989"/>
    </source>
</evidence>
<evidence type="ECO:0000256" key="2">
    <source>
        <dbReference type="ARBA" id="ARBA00022448"/>
    </source>
</evidence>
<name>A0A9D3AY52_9FIRM</name>
<feature type="transmembrane region" description="Helical" evidence="7">
    <location>
        <begin position="96"/>
        <end position="120"/>
    </location>
</feature>
<keyword evidence="3" id="KW-1003">Cell membrane</keyword>
<protein>
    <submittedName>
        <fullName evidence="9">Glycine betaine transport system permease protein OpuAB</fullName>
    </submittedName>
</protein>
<dbReference type="GO" id="GO:0031460">
    <property type="term" value="P:glycine betaine transport"/>
    <property type="evidence" value="ECO:0007669"/>
    <property type="project" value="TreeGrafter"/>
</dbReference>
<accession>A0A9D3AY52</accession>
<evidence type="ECO:0000313" key="10">
    <source>
        <dbReference type="Proteomes" id="UP000798488"/>
    </source>
</evidence>
<dbReference type="InterPro" id="IPR000515">
    <property type="entry name" value="MetI-like"/>
</dbReference>
<feature type="transmembrane region" description="Helical" evidence="7">
    <location>
        <begin position="73"/>
        <end position="90"/>
    </location>
</feature>
<dbReference type="RefSeq" id="WP_161821606.1">
    <property type="nucleotide sequence ID" value="NZ_LSRS01000003.1"/>
</dbReference>
<dbReference type="PANTHER" id="PTHR47737:SF1">
    <property type="entry name" value="GLYCINE BETAINE_PROLINE BETAINE TRANSPORT SYSTEM PERMEASE PROTEIN PROW"/>
    <property type="match status" value="1"/>
</dbReference>